<dbReference type="PIRSF" id="PIRSF012318">
    <property type="entry name" value="UCP012318"/>
    <property type="match status" value="1"/>
</dbReference>
<gene>
    <name evidence="1" type="ordered locus">Rfer_1443</name>
</gene>
<dbReference type="EMBL" id="CP000267">
    <property type="protein sequence ID" value="ABD69176.1"/>
    <property type="molecule type" value="Genomic_DNA"/>
</dbReference>
<accession>Q21YH7</accession>
<dbReference type="KEGG" id="rfr:Rfer_1443"/>
<dbReference type="InterPro" id="IPR011197">
    <property type="entry name" value="UCP012318"/>
</dbReference>
<dbReference type="Pfam" id="PF04305">
    <property type="entry name" value="DUF455"/>
    <property type="match status" value="1"/>
</dbReference>
<dbReference type="PANTHER" id="PTHR42782">
    <property type="entry name" value="SI:CH73-314G15.3"/>
    <property type="match status" value="1"/>
</dbReference>
<evidence type="ECO:0000313" key="2">
    <source>
        <dbReference type="Proteomes" id="UP000008332"/>
    </source>
</evidence>
<protein>
    <recommendedName>
        <fullName evidence="3">Ferritin-like domain-containing protein</fullName>
    </recommendedName>
</protein>
<name>Q21YH7_ALBFT</name>
<evidence type="ECO:0000313" key="1">
    <source>
        <dbReference type="EMBL" id="ABD69176.1"/>
    </source>
</evidence>
<evidence type="ECO:0008006" key="3">
    <source>
        <dbReference type="Google" id="ProtNLM"/>
    </source>
</evidence>
<dbReference type="eggNOG" id="COG2833">
    <property type="taxonomic scope" value="Bacteria"/>
</dbReference>
<dbReference type="RefSeq" id="WP_011463744.1">
    <property type="nucleotide sequence ID" value="NC_007908.1"/>
</dbReference>
<dbReference type="InterPro" id="IPR009078">
    <property type="entry name" value="Ferritin-like_SF"/>
</dbReference>
<dbReference type="PANTHER" id="PTHR42782:SF4">
    <property type="entry name" value="DUF455 DOMAIN-CONTAINING PROTEIN"/>
    <property type="match status" value="1"/>
</dbReference>
<dbReference type="STRING" id="338969.Rfer_1443"/>
<dbReference type="HOGENOM" id="CLU_035354_0_1_4"/>
<sequence length="259" mass="28741">MLSLRTSVICPLLAQDALEKVQGVLALSLELPIDTESDIPPPVGIPGRPARPRLVLPAAIKHAPLKTTEGRAALLHAIAHIELNAIDLALDIVWRFSGMPAQFYRDWVSIAKEEATHFTLLRNHLFSLGFDYGDFDAHNTLWEMAEKTKGDILARIALVPRTLEARGLDASPAVKNKLVSVGDKKAGEILDVILKDEIGHVFAGNHWYRWLCSQRGLDPISTYVDLTRKYDVPKLRPPFNFEARRLAGFDEVELLGLGS</sequence>
<dbReference type="SUPFAM" id="SSF47240">
    <property type="entry name" value="Ferritin-like"/>
    <property type="match status" value="1"/>
</dbReference>
<reference evidence="2" key="1">
    <citation type="submission" date="2006-02" db="EMBL/GenBank/DDBJ databases">
        <title>Complete sequence of chromosome of Rhodoferax ferrireducens DSM 15236.</title>
        <authorList>
            <person name="Copeland A."/>
            <person name="Lucas S."/>
            <person name="Lapidus A."/>
            <person name="Barry K."/>
            <person name="Detter J.C."/>
            <person name="Glavina del Rio T."/>
            <person name="Hammon N."/>
            <person name="Israni S."/>
            <person name="Pitluck S."/>
            <person name="Brettin T."/>
            <person name="Bruce D."/>
            <person name="Han C."/>
            <person name="Tapia R."/>
            <person name="Gilna P."/>
            <person name="Kiss H."/>
            <person name="Schmutz J."/>
            <person name="Larimer F."/>
            <person name="Land M."/>
            <person name="Kyrpides N."/>
            <person name="Ivanova N."/>
            <person name="Richardson P."/>
        </authorList>
    </citation>
    <scope>NUCLEOTIDE SEQUENCE [LARGE SCALE GENOMIC DNA]</scope>
    <source>
        <strain evidence="2">ATCC BAA-621 / DSM 15236 / T118</strain>
    </source>
</reference>
<dbReference type="CDD" id="cd00657">
    <property type="entry name" value="Ferritin_like"/>
    <property type="match status" value="1"/>
</dbReference>
<dbReference type="InterPro" id="IPR007402">
    <property type="entry name" value="DUF455"/>
</dbReference>
<dbReference type="AlphaFoldDB" id="Q21YH7"/>
<keyword evidence="2" id="KW-1185">Reference proteome</keyword>
<dbReference type="OrthoDB" id="9778629at2"/>
<dbReference type="Proteomes" id="UP000008332">
    <property type="component" value="Chromosome"/>
</dbReference>
<organism evidence="1 2">
    <name type="scientific">Albidiferax ferrireducens (strain ATCC BAA-621 / DSM 15236 / T118)</name>
    <name type="common">Rhodoferax ferrireducens</name>
    <dbReference type="NCBI Taxonomy" id="338969"/>
    <lineage>
        <taxon>Bacteria</taxon>
        <taxon>Pseudomonadati</taxon>
        <taxon>Pseudomonadota</taxon>
        <taxon>Betaproteobacteria</taxon>
        <taxon>Burkholderiales</taxon>
        <taxon>Comamonadaceae</taxon>
        <taxon>Rhodoferax</taxon>
    </lineage>
</organism>
<proteinExistence type="predicted"/>